<proteinExistence type="predicted"/>
<accession>L8FMJ1</accession>
<organism evidence="1 2">
    <name type="scientific">Pseudogymnoascus destructans (strain ATCC MYA-4855 / 20631-21)</name>
    <name type="common">Bat white-nose syndrome fungus</name>
    <name type="synonym">Geomyces destructans</name>
    <dbReference type="NCBI Taxonomy" id="658429"/>
    <lineage>
        <taxon>Eukaryota</taxon>
        <taxon>Fungi</taxon>
        <taxon>Dikarya</taxon>
        <taxon>Ascomycota</taxon>
        <taxon>Pezizomycotina</taxon>
        <taxon>Leotiomycetes</taxon>
        <taxon>Thelebolales</taxon>
        <taxon>Thelebolaceae</taxon>
        <taxon>Pseudogymnoascus</taxon>
    </lineage>
</organism>
<dbReference type="InterPro" id="IPR022698">
    <property type="entry name" value="OrsD"/>
</dbReference>
<dbReference type="EMBL" id="GL573276">
    <property type="protein sequence ID" value="ELR02112.1"/>
    <property type="molecule type" value="Genomic_DNA"/>
</dbReference>
<gene>
    <name evidence="1" type="ORF">GMDG_05272</name>
</gene>
<dbReference type="VEuPathDB" id="FungiDB:GMDG_05272"/>
<reference evidence="2" key="1">
    <citation type="submission" date="2010-09" db="EMBL/GenBank/DDBJ databases">
        <title>The genome sequence of Geomyces destructans 20631-21.</title>
        <authorList>
            <consortium name="The Broad Institute Genome Sequencing Platform"/>
            <person name="Cuomo C.A."/>
            <person name="Blehert D.S."/>
            <person name="Lorch J.M."/>
            <person name="Young S.K."/>
            <person name="Zeng Q."/>
            <person name="Gargeya S."/>
            <person name="Fitzgerald M."/>
            <person name="Haas B."/>
            <person name="Abouelleil A."/>
            <person name="Alvarado L."/>
            <person name="Arachchi H.M."/>
            <person name="Berlin A."/>
            <person name="Brown A."/>
            <person name="Chapman S.B."/>
            <person name="Chen Z."/>
            <person name="Dunbar C."/>
            <person name="Freedman E."/>
            <person name="Gearin G."/>
            <person name="Gellesch M."/>
            <person name="Goldberg J."/>
            <person name="Griggs A."/>
            <person name="Gujja S."/>
            <person name="Heiman D."/>
            <person name="Howarth C."/>
            <person name="Larson L."/>
            <person name="Lui A."/>
            <person name="MacDonald P.J.P."/>
            <person name="Montmayeur A."/>
            <person name="Murphy C."/>
            <person name="Neiman D."/>
            <person name="Pearson M."/>
            <person name="Priest M."/>
            <person name="Roberts A."/>
            <person name="Saif S."/>
            <person name="Shea T."/>
            <person name="Shenoy N."/>
            <person name="Sisk P."/>
            <person name="Stolte C."/>
            <person name="Sykes S."/>
            <person name="Wortman J."/>
            <person name="Nusbaum C."/>
            <person name="Birren B."/>
        </authorList>
    </citation>
    <scope>NUCLEOTIDE SEQUENCE [LARGE SCALE GENOMIC DNA]</scope>
    <source>
        <strain evidence="2">ATCC MYA-4855 / 20631-21</strain>
    </source>
</reference>
<protein>
    <submittedName>
        <fullName evidence="1">Uncharacterized protein</fullName>
    </submittedName>
</protein>
<dbReference type="Pfam" id="PF12013">
    <property type="entry name" value="OrsD"/>
    <property type="match status" value="1"/>
</dbReference>
<evidence type="ECO:0000313" key="1">
    <source>
        <dbReference type="EMBL" id="ELR02112.1"/>
    </source>
</evidence>
<sequence>MFSYEAAHRIIICELCQSVILPGLTSQQWHLRNEPHRLLGDALAATIRLFEGYELCTVEQLRLNKPGRDDGCRLIERLQSFDGFCCLHAGCSHCTVSEKYMKEHVWQAHKIKAKDHKVQPLWKGCKLQTYSTAKGRIDYFVVTEESDAGSTGGRTRASCNADF</sequence>
<name>L8FMJ1_PSED2</name>
<dbReference type="Proteomes" id="UP000011064">
    <property type="component" value="Unassembled WGS sequence"/>
</dbReference>
<evidence type="ECO:0000313" key="2">
    <source>
        <dbReference type="Proteomes" id="UP000011064"/>
    </source>
</evidence>
<dbReference type="AlphaFoldDB" id="L8FMJ1"/>
<keyword evidence="2" id="KW-1185">Reference proteome</keyword>
<dbReference type="HOGENOM" id="CLU_117795_0_0_1"/>
<dbReference type="InParanoid" id="L8FMJ1"/>